<dbReference type="PANTHER" id="PTHR34730">
    <property type="entry name" value="UNNAMED PRODUCT"/>
    <property type="match status" value="1"/>
</dbReference>
<evidence type="ECO:0000313" key="3">
    <source>
        <dbReference type="Proteomes" id="UP000626109"/>
    </source>
</evidence>
<dbReference type="InterPro" id="IPR007498">
    <property type="entry name" value="PqiA-like"/>
</dbReference>
<dbReference type="PANTHER" id="PTHR34730:SF1">
    <property type="entry name" value="PARAQUAT-INDUCIBLE PROTEIN A"/>
    <property type="match status" value="1"/>
</dbReference>
<gene>
    <name evidence="2" type="ORF">PGLA2088_LOCUS50287</name>
</gene>
<feature type="transmembrane region" description="Helical" evidence="1">
    <location>
        <begin position="127"/>
        <end position="151"/>
    </location>
</feature>
<feature type="transmembrane region" description="Helical" evidence="1">
    <location>
        <begin position="201"/>
        <end position="223"/>
    </location>
</feature>
<dbReference type="EMBL" id="CAJNNW010037351">
    <property type="protein sequence ID" value="CAE8741071.1"/>
    <property type="molecule type" value="Genomic_DNA"/>
</dbReference>
<keyword evidence="1" id="KW-0812">Transmembrane</keyword>
<evidence type="ECO:0000313" key="2">
    <source>
        <dbReference type="EMBL" id="CAE8741071.1"/>
    </source>
</evidence>
<evidence type="ECO:0000256" key="1">
    <source>
        <dbReference type="SAM" id="Phobius"/>
    </source>
</evidence>
<comment type="caution">
    <text evidence="2">The sequence shown here is derived from an EMBL/GenBank/DDBJ whole genome shotgun (WGS) entry which is preliminary data.</text>
</comment>
<feature type="transmembrane region" description="Helical" evidence="1">
    <location>
        <begin position="64"/>
        <end position="87"/>
    </location>
</feature>
<keyword evidence="1" id="KW-0472">Membrane</keyword>
<feature type="transmembrane region" description="Helical" evidence="1">
    <location>
        <begin position="34"/>
        <end position="52"/>
    </location>
</feature>
<reference evidence="2" key="1">
    <citation type="submission" date="2021-02" db="EMBL/GenBank/DDBJ databases">
        <authorList>
            <person name="Dougan E. K."/>
            <person name="Rhodes N."/>
            <person name="Thang M."/>
            <person name="Chan C."/>
        </authorList>
    </citation>
    <scope>NUCLEOTIDE SEQUENCE</scope>
</reference>
<dbReference type="Proteomes" id="UP000626109">
    <property type="component" value="Unassembled WGS sequence"/>
</dbReference>
<name>A0A813LWP9_POLGL</name>
<dbReference type="AlphaFoldDB" id="A0A813LWP9"/>
<protein>
    <submittedName>
        <fullName evidence="2">Uncharacterized protein</fullName>
    </submittedName>
</protein>
<dbReference type="Pfam" id="PF04403">
    <property type="entry name" value="PqiA"/>
    <property type="match status" value="1"/>
</dbReference>
<feature type="transmembrane region" description="Helical" evidence="1">
    <location>
        <begin position="243"/>
        <end position="261"/>
    </location>
</feature>
<keyword evidence="1" id="KW-1133">Transmembrane helix</keyword>
<organism evidence="2 3">
    <name type="scientific">Polarella glacialis</name>
    <name type="common">Dinoflagellate</name>
    <dbReference type="NCBI Taxonomy" id="89957"/>
    <lineage>
        <taxon>Eukaryota</taxon>
        <taxon>Sar</taxon>
        <taxon>Alveolata</taxon>
        <taxon>Dinophyceae</taxon>
        <taxon>Suessiales</taxon>
        <taxon>Suessiaceae</taxon>
        <taxon>Polarella</taxon>
    </lineage>
</organism>
<proteinExistence type="predicted"/>
<accession>A0A813LWP9</accession>
<sequence>MSLLLVAWLVPGRWLRPSARGTLLRLLASMGKCSLSFPWLVTIWAGICQLKWHRPDGVSADLRLTLDSGLFTFLAAAMLTNSLGYLADRYHSRAVSSPCPRALSGGTYGQRCTGCGLPLRDYADRKLWPAVLCGLTAVATAAASWVTAFSVSLGGSSSSQSSSVQQLAVLRHHSLLSFGSQIGSQVCEGASCNLATRILQVTFLSTTLIIPLVLVIGLCLVWTLPLKPASQDAAIQVCHALDAWVSLDVFMIVLLIANFDFERMTGYAMQHGSMSEGCDWMKSHLAFECLVPSVSLCEGFALVAAAAIATHVIPKVALRACRNATTHRDEASARSRASSALAAVAAAGQAGQVSEGEDGSIATGSSRASLVQPSSNCY</sequence>